<accession>A0A7D4AVR4</accession>
<feature type="transmembrane region" description="Helical" evidence="1">
    <location>
        <begin position="46"/>
        <end position="67"/>
    </location>
</feature>
<dbReference type="EMBL" id="CP041345">
    <property type="protein sequence ID" value="QKG78734.1"/>
    <property type="molecule type" value="Genomic_DNA"/>
</dbReference>
<reference evidence="2 3" key="1">
    <citation type="submission" date="2019-07" db="EMBL/GenBank/DDBJ databases">
        <title>Thalassofilum flectens gen. nov., sp. nov., a novel moderate thermophilic anaerobe from a shallow sea hot spring in Kunashir Island (Russia), representing a new family in the order Bacteroidales, and proposal of Thalassofilacea fam. nov.</title>
        <authorList>
            <person name="Kochetkova T.V."/>
            <person name="Podosokorskaya O.A."/>
            <person name="Novikov A."/>
            <person name="Elcheninov A.G."/>
            <person name="Toshchakov S.V."/>
            <person name="Kublanov I.V."/>
        </authorList>
    </citation>
    <scope>NUCLEOTIDE SEQUENCE [LARGE SCALE GENOMIC DNA]</scope>
    <source>
        <strain evidence="2 3">38-H</strain>
    </source>
</reference>
<dbReference type="RefSeq" id="WP_173072250.1">
    <property type="nucleotide sequence ID" value="NZ_CP041345.1"/>
</dbReference>
<organism evidence="2 3">
    <name type="scientific">Tenuifilum thalassicum</name>
    <dbReference type="NCBI Taxonomy" id="2590900"/>
    <lineage>
        <taxon>Bacteria</taxon>
        <taxon>Pseudomonadati</taxon>
        <taxon>Bacteroidota</taxon>
        <taxon>Bacteroidia</taxon>
        <taxon>Bacteroidales</taxon>
        <taxon>Tenuifilaceae</taxon>
        <taxon>Tenuifilum</taxon>
    </lineage>
</organism>
<keyword evidence="3" id="KW-1185">Reference proteome</keyword>
<keyword evidence="1" id="KW-0812">Transmembrane</keyword>
<feature type="transmembrane region" description="Helical" evidence="1">
    <location>
        <begin position="112"/>
        <end position="134"/>
    </location>
</feature>
<gene>
    <name evidence="2" type="ORF">FHG85_00110</name>
</gene>
<dbReference type="KEGG" id="ttz:FHG85_00110"/>
<dbReference type="Proteomes" id="UP000500961">
    <property type="component" value="Chromosome"/>
</dbReference>
<feature type="transmembrane region" description="Helical" evidence="1">
    <location>
        <begin position="87"/>
        <end position="106"/>
    </location>
</feature>
<name>A0A7D4AVR4_9BACT</name>
<keyword evidence="1" id="KW-0472">Membrane</keyword>
<keyword evidence="1" id="KW-1133">Transmembrane helix</keyword>
<evidence type="ECO:0000313" key="2">
    <source>
        <dbReference type="EMBL" id="QKG78734.1"/>
    </source>
</evidence>
<sequence length="139" mass="16215">MERKQNEHLFHYWTRNLVESPIIFTFNLAIISVFGIIYSFRVNLSPFILLVFGILTPVILTICLYHMVGSSLPEIIPATFSKKRNRVIFALLDCSLITILGILIFSDILNFFFFRFLQTFIVPIISLFMLRVLYLSEKS</sequence>
<evidence type="ECO:0000256" key="1">
    <source>
        <dbReference type="SAM" id="Phobius"/>
    </source>
</evidence>
<proteinExistence type="predicted"/>
<feature type="transmembrane region" description="Helical" evidence="1">
    <location>
        <begin position="21"/>
        <end position="40"/>
    </location>
</feature>
<dbReference type="AlphaFoldDB" id="A0A7D4AVR4"/>
<protein>
    <submittedName>
        <fullName evidence="2">Uncharacterized protein</fullName>
    </submittedName>
</protein>
<evidence type="ECO:0000313" key="3">
    <source>
        <dbReference type="Proteomes" id="UP000500961"/>
    </source>
</evidence>